<accession>A0A1G6L4P6</accession>
<dbReference type="Gene3D" id="3.30.450.150">
    <property type="entry name" value="Haem-degrading domain"/>
    <property type="match status" value="1"/>
</dbReference>
<sequence length="138" mass="14974">MKINLKIAENIANKCFEKAKEINVPMSIAIVGNDGRLIHFKRMDGALPISIDLAPAKAYSAYSLRMTTEKLKTLTEPGEMLYGLDKSCENIVIFGGGIPLKFNSEVIGAVGVSGGSVQEDIKVADSGVNFFENRYTTN</sequence>
<dbReference type="Proteomes" id="UP000324896">
    <property type="component" value="Unassembled WGS sequence"/>
</dbReference>
<organism evidence="2 6">
    <name type="scientific">Halanaerobium congolense</name>
    <dbReference type="NCBI Taxonomy" id="54121"/>
    <lineage>
        <taxon>Bacteria</taxon>
        <taxon>Bacillati</taxon>
        <taxon>Bacillota</taxon>
        <taxon>Clostridia</taxon>
        <taxon>Halanaerobiales</taxon>
        <taxon>Halanaerobiaceae</taxon>
        <taxon>Halanaerobium</taxon>
    </lineage>
</organism>
<dbReference type="EMBL" id="QICM01000016">
    <property type="protein sequence ID" value="PXV64782.1"/>
    <property type="molecule type" value="Genomic_DNA"/>
</dbReference>
<gene>
    <name evidence="3" type="ORF">BY453_10176</name>
    <name evidence="1" type="ORF">C8C78_11618</name>
    <name evidence="2" type="ORF">SAMN04488597_105115</name>
</gene>
<evidence type="ECO:0000313" key="4">
    <source>
        <dbReference type="Proteomes" id="UP000247389"/>
    </source>
</evidence>
<dbReference type="RefSeq" id="WP_089722945.1">
    <property type="nucleotide sequence ID" value="NZ_FMYT01000005.1"/>
</dbReference>
<evidence type="ECO:0000313" key="6">
    <source>
        <dbReference type="Proteomes" id="UP000324896"/>
    </source>
</evidence>
<evidence type="ECO:0000313" key="3">
    <source>
        <dbReference type="EMBL" id="TDS35358.1"/>
    </source>
</evidence>
<dbReference type="Proteomes" id="UP000247389">
    <property type="component" value="Unassembled WGS sequence"/>
</dbReference>
<dbReference type="EMBL" id="FMYT01000005">
    <property type="protein sequence ID" value="SDC38279.1"/>
    <property type="molecule type" value="Genomic_DNA"/>
</dbReference>
<dbReference type="PANTHER" id="PTHR34309">
    <property type="entry name" value="SLR1406 PROTEIN"/>
    <property type="match status" value="1"/>
</dbReference>
<evidence type="ECO:0000313" key="5">
    <source>
        <dbReference type="Proteomes" id="UP000295758"/>
    </source>
</evidence>
<proteinExistence type="predicted"/>
<dbReference type="PANTHER" id="PTHR34309:SF1">
    <property type="entry name" value="PROTEIN GLCG"/>
    <property type="match status" value="1"/>
</dbReference>
<dbReference type="Pfam" id="PF03928">
    <property type="entry name" value="HbpS-like"/>
    <property type="match status" value="1"/>
</dbReference>
<dbReference type="InterPro" id="IPR038084">
    <property type="entry name" value="PduO/GlcC-like_sf"/>
</dbReference>
<dbReference type="InterPro" id="IPR005624">
    <property type="entry name" value="PduO/GlcC-like"/>
</dbReference>
<evidence type="ECO:0000313" key="2">
    <source>
        <dbReference type="EMBL" id="SDC38279.1"/>
    </source>
</evidence>
<reference evidence="1 4" key="2">
    <citation type="submission" date="2018-04" db="EMBL/GenBank/DDBJ databases">
        <title>Subsurface microbial communities from deep shales in Ohio and West Virginia, USA.</title>
        <authorList>
            <person name="Wrighton K."/>
        </authorList>
    </citation>
    <scope>NUCLEOTIDE SEQUENCE [LARGE SCALE GENOMIC DNA]</scope>
    <source>
        <strain evidence="1 4">MSL28</strain>
    </source>
</reference>
<dbReference type="AlphaFoldDB" id="A0A1G6L4P6"/>
<dbReference type="Proteomes" id="UP000295758">
    <property type="component" value="Unassembled WGS sequence"/>
</dbReference>
<dbReference type="EMBL" id="SOAA01000001">
    <property type="protein sequence ID" value="TDS35358.1"/>
    <property type="molecule type" value="Genomic_DNA"/>
</dbReference>
<name>A0A1G6L4P6_9FIRM</name>
<evidence type="ECO:0000313" key="1">
    <source>
        <dbReference type="EMBL" id="PXV64782.1"/>
    </source>
</evidence>
<reference evidence="2 6" key="1">
    <citation type="submission" date="2016-10" db="EMBL/GenBank/DDBJ databases">
        <authorList>
            <person name="Varghese N."/>
            <person name="Submissions S."/>
        </authorList>
    </citation>
    <scope>NUCLEOTIDE SEQUENCE [LARGE SCALE GENOMIC DNA]</scope>
    <source>
        <strain evidence="2 6">WG10</strain>
    </source>
</reference>
<dbReference type="SUPFAM" id="SSF143744">
    <property type="entry name" value="GlcG-like"/>
    <property type="match status" value="1"/>
</dbReference>
<dbReference type="InterPro" id="IPR052517">
    <property type="entry name" value="GlcG_carb_metab_protein"/>
</dbReference>
<reference evidence="3 5" key="3">
    <citation type="submission" date="2019-03" db="EMBL/GenBank/DDBJ databases">
        <title>Deep subsurface shale carbon reservoir microbial communities from Ohio and West Virginia, USA.</title>
        <authorList>
            <person name="Wrighton K."/>
        </authorList>
    </citation>
    <scope>NUCLEOTIDE SEQUENCE [LARGE SCALE GENOMIC DNA]</scope>
    <source>
        <strain evidence="3 5">UTICA-S4D12</strain>
    </source>
</reference>
<protein>
    <submittedName>
        <fullName evidence="2">Uncharacterized conserved protein GlcG, DUF336 family</fullName>
    </submittedName>
    <submittedName>
        <fullName evidence="1">Uncharacterized protein GlcG (DUF336 family)</fullName>
    </submittedName>
</protein>